<keyword evidence="3" id="KW-1185">Reference proteome</keyword>
<dbReference type="AlphaFoldDB" id="A0ABD5PND6"/>
<proteinExistence type="predicted"/>
<evidence type="ECO:0000313" key="2">
    <source>
        <dbReference type="EMBL" id="MFC4541953.1"/>
    </source>
</evidence>
<dbReference type="Proteomes" id="UP001595898">
    <property type="component" value="Unassembled WGS sequence"/>
</dbReference>
<feature type="compositionally biased region" description="Acidic residues" evidence="1">
    <location>
        <begin position="29"/>
        <end position="40"/>
    </location>
</feature>
<reference evidence="2 3" key="1">
    <citation type="journal article" date="2019" name="Int. J. Syst. Evol. Microbiol.">
        <title>The Global Catalogue of Microorganisms (GCM) 10K type strain sequencing project: providing services to taxonomists for standard genome sequencing and annotation.</title>
        <authorList>
            <consortium name="The Broad Institute Genomics Platform"/>
            <consortium name="The Broad Institute Genome Sequencing Center for Infectious Disease"/>
            <person name="Wu L."/>
            <person name="Ma J."/>
        </authorList>
    </citation>
    <scope>NUCLEOTIDE SEQUENCE [LARGE SCALE GENOMIC DNA]</scope>
    <source>
        <strain evidence="2 3">WLHS5</strain>
    </source>
</reference>
<accession>A0ABD5PND6</accession>
<dbReference type="Gene3D" id="2.60.40.420">
    <property type="entry name" value="Cupredoxins - blue copper proteins"/>
    <property type="match status" value="1"/>
</dbReference>
<dbReference type="EMBL" id="JBHSFA010000005">
    <property type="protein sequence ID" value="MFC4541953.1"/>
    <property type="molecule type" value="Genomic_DNA"/>
</dbReference>
<evidence type="ECO:0008006" key="4">
    <source>
        <dbReference type="Google" id="ProtNLM"/>
    </source>
</evidence>
<organism evidence="2 3">
    <name type="scientific">Halosolutus amylolyticus</name>
    <dbReference type="NCBI Taxonomy" id="2932267"/>
    <lineage>
        <taxon>Archaea</taxon>
        <taxon>Methanobacteriati</taxon>
        <taxon>Methanobacteriota</taxon>
        <taxon>Stenosarchaea group</taxon>
        <taxon>Halobacteria</taxon>
        <taxon>Halobacteriales</taxon>
        <taxon>Natrialbaceae</taxon>
        <taxon>Halosolutus</taxon>
    </lineage>
</organism>
<name>A0ABD5PND6_9EURY</name>
<dbReference type="RefSeq" id="WP_250141362.1">
    <property type="nucleotide sequence ID" value="NZ_JALIQP010000004.1"/>
</dbReference>
<gene>
    <name evidence="2" type="ORF">ACFO5R_08445</name>
</gene>
<evidence type="ECO:0000313" key="3">
    <source>
        <dbReference type="Proteomes" id="UP001595898"/>
    </source>
</evidence>
<protein>
    <recommendedName>
        <fullName evidence="4">Blue (type 1) copper domain-containing protein</fullName>
    </recommendedName>
</protein>
<evidence type="ECO:0000256" key="1">
    <source>
        <dbReference type="SAM" id="MobiDB-lite"/>
    </source>
</evidence>
<comment type="caution">
    <text evidence="2">The sequence shown here is derived from an EMBL/GenBank/DDBJ whole genome shotgun (WGS) entry which is preliminary data.</text>
</comment>
<dbReference type="InterPro" id="IPR008972">
    <property type="entry name" value="Cupredoxin"/>
</dbReference>
<feature type="region of interest" description="Disordered" evidence="1">
    <location>
        <begin position="29"/>
        <end position="54"/>
    </location>
</feature>
<sequence length="157" mass="17387">MTTFDHDRRSVLKLSGATIATALAAGCLGDDENERSDDTETGGGSDGPYEIEPGERITFRGEVGGWIGLEPVAIEDVTNPTLVLEADGDYEIGWTEGDNTPHNFLLWDENEDVVEDYETEQVAEPDDDQILEITATDEMAYYRCEPHQNMQGEIQVE</sequence>